<dbReference type="InterPro" id="IPR006311">
    <property type="entry name" value="TAT_signal"/>
</dbReference>
<comment type="caution">
    <text evidence="2">The sequence shown here is derived from an EMBL/GenBank/DDBJ whole genome shotgun (WGS) entry which is preliminary data.</text>
</comment>
<reference evidence="2" key="2">
    <citation type="submission" date="2020-09" db="EMBL/GenBank/DDBJ databases">
        <authorList>
            <person name="Sun Q."/>
            <person name="Ohkuma M."/>
        </authorList>
    </citation>
    <scope>NUCLEOTIDE SEQUENCE</scope>
    <source>
        <strain evidence="2">JCM 3131</strain>
    </source>
</reference>
<evidence type="ECO:0000313" key="3">
    <source>
        <dbReference type="Proteomes" id="UP000620156"/>
    </source>
</evidence>
<gene>
    <name evidence="2" type="ORF">GCM10010145_61340</name>
</gene>
<evidence type="ECO:0000313" key="2">
    <source>
        <dbReference type="EMBL" id="GGQ83527.1"/>
    </source>
</evidence>
<evidence type="ECO:0008006" key="4">
    <source>
        <dbReference type="Google" id="ProtNLM"/>
    </source>
</evidence>
<keyword evidence="1" id="KW-0732">Signal</keyword>
<feature type="chain" id="PRO_5037640740" description="Secreted protein" evidence="1">
    <location>
        <begin position="40"/>
        <end position="187"/>
    </location>
</feature>
<sequence>MSIRPCTSPSSRLHRFGVLAASAALSAAGLVLPATAAHAAAGDLTCTGHGVINFDPALTGAGQTAGVTGDAAVVNCLSPNGSHPQLKNADVSAKGTAHTQNGSPCSLLLTADLTVAFNWDNGQTSTVDATVNTDPAKGLISIGGPVVGGPLKGDTFTVVPVLANPNPDCGTKGLTSLTFDTVQVTFG</sequence>
<dbReference type="PROSITE" id="PS51318">
    <property type="entry name" value="TAT"/>
    <property type="match status" value="1"/>
</dbReference>
<evidence type="ECO:0000256" key="1">
    <source>
        <dbReference type="SAM" id="SignalP"/>
    </source>
</evidence>
<name>A0A918EXU1_9ACTN</name>
<proteinExistence type="predicted"/>
<feature type="signal peptide" evidence="1">
    <location>
        <begin position="1"/>
        <end position="39"/>
    </location>
</feature>
<reference evidence="2" key="1">
    <citation type="journal article" date="2014" name="Int. J. Syst. Evol. Microbiol.">
        <title>Complete genome sequence of Corynebacterium casei LMG S-19264T (=DSM 44701T), isolated from a smear-ripened cheese.</title>
        <authorList>
            <consortium name="US DOE Joint Genome Institute (JGI-PGF)"/>
            <person name="Walter F."/>
            <person name="Albersmeier A."/>
            <person name="Kalinowski J."/>
            <person name="Ruckert C."/>
        </authorList>
    </citation>
    <scope>NUCLEOTIDE SEQUENCE</scope>
    <source>
        <strain evidence="2">JCM 3131</strain>
    </source>
</reference>
<accession>A0A918EXU1</accession>
<organism evidence="2 3">
    <name type="scientific">Streptomyces ruber</name>
    <dbReference type="NCBI Taxonomy" id="83378"/>
    <lineage>
        <taxon>Bacteria</taxon>
        <taxon>Bacillati</taxon>
        <taxon>Actinomycetota</taxon>
        <taxon>Actinomycetes</taxon>
        <taxon>Kitasatosporales</taxon>
        <taxon>Streptomycetaceae</taxon>
        <taxon>Streptomyces</taxon>
    </lineage>
</organism>
<dbReference type="AlphaFoldDB" id="A0A918EXU1"/>
<dbReference type="EMBL" id="BMQK01000021">
    <property type="protein sequence ID" value="GGQ83527.1"/>
    <property type="molecule type" value="Genomic_DNA"/>
</dbReference>
<keyword evidence="3" id="KW-1185">Reference proteome</keyword>
<dbReference type="RefSeq" id="WP_189220160.1">
    <property type="nucleotide sequence ID" value="NZ_BMQK01000021.1"/>
</dbReference>
<dbReference type="Proteomes" id="UP000620156">
    <property type="component" value="Unassembled WGS sequence"/>
</dbReference>
<protein>
    <recommendedName>
        <fullName evidence="4">Secreted protein</fullName>
    </recommendedName>
</protein>